<dbReference type="RefSeq" id="WP_238477119.1">
    <property type="nucleotide sequence ID" value="NZ_CP064786.1"/>
</dbReference>
<evidence type="ECO:0000313" key="4">
    <source>
        <dbReference type="Proteomes" id="UP000663586"/>
    </source>
</evidence>
<dbReference type="GeneID" id="70685221"/>
<dbReference type="Proteomes" id="UP000663586">
    <property type="component" value="Chromosome"/>
</dbReference>
<evidence type="ECO:0000256" key="1">
    <source>
        <dbReference type="SAM" id="MobiDB-lite"/>
    </source>
</evidence>
<keyword evidence="4" id="KW-1185">Reference proteome</keyword>
<dbReference type="AlphaFoldDB" id="A0A897MR68"/>
<name>A0A897MR68_9EURY</name>
<dbReference type="InterPro" id="IPR055768">
    <property type="entry name" value="DUF7344"/>
</dbReference>
<organism evidence="3 4">
    <name type="scientific">Natranaeroarchaeum sulfidigenes</name>
    <dbReference type="NCBI Taxonomy" id="2784880"/>
    <lineage>
        <taxon>Archaea</taxon>
        <taxon>Methanobacteriati</taxon>
        <taxon>Methanobacteriota</taxon>
        <taxon>Stenosarchaea group</taxon>
        <taxon>Halobacteria</taxon>
        <taxon>Halobacteriales</taxon>
        <taxon>Natronoarchaeaceae</taxon>
        <taxon>Natranaeroarchaeum</taxon>
    </lineage>
</organism>
<dbReference type="EMBL" id="CP064786">
    <property type="protein sequence ID" value="QSG03054.1"/>
    <property type="molecule type" value="Genomic_DNA"/>
</dbReference>
<feature type="compositionally biased region" description="Basic and acidic residues" evidence="1">
    <location>
        <begin position="1"/>
        <end position="10"/>
    </location>
</feature>
<dbReference type="KEGG" id="hara:AArcS_1845"/>
<accession>A0A897MR68</accession>
<evidence type="ECO:0000313" key="3">
    <source>
        <dbReference type="EMBL" id="QSG03054.1"/>
    </source>
</evidence>
<proteinExistence type="predicted"/>
<protein>
    <submittedName>
        <fullName evidence="3">Putative trancriptional regulator, ArsR family</fullName>
    </submittedName>
</protein>
<gene>
    <name evidence="3" type="ORF">AArcS_1845</name>
</gene>
<feature type="domain" description="DUF7344" evidence="2">
    <location>
        <begin position="27"/>
        <end position="104"/>
    </location>
</feature>
<dbReference type="Pfam" id="PF24035">
    <property type="entry name" value="DUF7344"/>
    <property type="match status" value="1"/>
</dbReference>
<evidence type="ECO:0000259" key="2">
    <source>
        <dbReference type="Pfam" id="PF24035"/>
    </source>
</evidence>
<reference evidence="3" key="1">
    <citation type="submission" date="2020-11" db="EMBL/GenBank/DDBJ databases">
        <title>Carbohydrate-dependent, anaerobic sulfur respiration: A novel catabolism in halophilic archaea.</title>
        <authorList>
            <person name="Sorokin D.Y."/>
            <person name="Messina E."/>
            <person name="Smedile F."/>
            <person name="La Cono V."/>
            <person name="Hallsworth J.E."/>
            <person name="Yakimov M.M."/>
        </authorList>
    </citation>
    <scope>NUCLEOTIDE SEQUENCE</scope>
    <source>
        <strain evidence="3">AArc-S</strain>
    </source>
</reference>
<feature type="region of interest" description="Disordered" evidence="1">
    <location>
        <begin position="1"/>
        <end position="22"/>
    </location>
</feature>
<sequence>MTEDSSRVDSESAADEYEPALPTSRSFELLSTRRRREALGLLREHGHVTLPDIAEAVAVRQLGKDITEIDPEEVTDTYMMLYHSDIPKLEDEDVVVYDQEQDIVATGENFDTIAELLAQTSEN</sequence>